<evidence type="ECO:0000256" key="2">
    <source>
        <dbReference type="SAM" id="Phobius"/>
    </source>
</evidence>
<sequence length="187" mass="20021">MSGSVKPRRPKAAAPALRYEHSSRVSGATRRKRGDALFGGLVLLAAVGCVVLFAFLESELGDSTWRWVADRPGGAYGFAGFLGVAGPLVAVLCARSLMRMPWTSWKRQRGRAVRIAGTAAASAVALVFHALLVFSAQDTGKWGKGPDGPPSWVFRHHPWLWGVGLSATLLTCAALACVALLRFRHGR</sequence>
<feature type="transmembrane region" description="Helical" evidence="2">
    <location>
        <begin position="76"/>
        <end position="94"/>
    </location>
</feature>
<feature type="transmembrane region" description="Helical" evidence="2">
    <location>
        <begin position="115"/>
        <end position="136"/>
    </location>
</feature>
<evidence type="ECO:0008006" key="4">
    <source>
        <dbReference type="Google" id="ProtNLM"/>
    </source>
</evidence>
<feature type="compositionally biased region" description="Basic residues" evidence="1">
    <location>
        <begin position="1"/>
        <end position="11"/>
    </location>
</feature>
<keyword evidence="2" id="KW-0472">Membrane</keyword>
<dbReference type="RefSeq" id="WP_395759779.1">
    <property type="nucleotide sequence ID" value="NZ_CP109207.1"/>
</dbReference>
<feature type="region of interest" description="Disordered" evidence="1">
    <location>
        <begin position="1"/>
        <end position="26"/>
    </location>
</feature>
<keyword evidence="2" id="KW-0812">Transmembrane</keyword>
<proteinExistence type="predicted"/>
<protein>
    <recommendedName>
        <fullName evidence="4">DUF3995 domain-containing protein</fullName>
    </recommendedName>
</protein>
<keyword evidence="2" id="KW-1133">Transmembrane helix</keyword>
<feature type="transmembrane region" description="Helical" evidence="2">
    <location>
        <begin position="36"/>
        <end position="56"/>
    </location>
</feature>
<reference evidence="3" key="1">
    <citation type="submission" date="2022-10" db="EMBL/GenBank/DDBJ databases">
        <title>The complete genomes of actinobacterial strains from the NBC collection.</title>
        <authorList>
            <person name="Joergensen T.S."/>
            <person name="Alvarez Arevalo M."/>
            <person name="Sterndorff E.B."/>
            <person name="Faurdal D."/>
            <person name="Vuksanovic O."/>
            <person name="Mourched A.-S."/>
            <person name="Charusanti P."/>
            <person name="Shaw S."/>
            <person name="Blin K."/>
            <person name="Weber T."/>
        </authorList>
    </citation>
    <scope>NUCLEOTIDE SEQUENCE [LARGE SCALE GENOMIC DNA]</scope>
    <source>
        <strain evidence="3">NBC 01686</strain>
    </source>
</reference>
<feature type="transmembrane region" description="Helical" evidence="2">
    <location>
        <begin position="159"/>
        <end position="181"/>
    </location>
</feature>
<gene>
    <name evidence="3" type="ORF">OIE82_33250</name>
</gene>
<accession>A0ABZ1YHD7</accession>
<organism evidence="3">
    <name type="scientific">Streptomyces althioticus</name>
    <dbReference type="NCBI Taxonomy" id="83380"/>
    <lineage>
        <taxon>Bacteria</taxon>
        <taxon>Bacillati</taxon>
        <taxon>Actinomycetota</taxon>
        <taxon>Actinomycetes</taxon>
        <taxon>Kitasatosporales</taxon>
        <taxon>Streptomycetaceae</taxon>
        <taxon>Streptomyces</taxon>
        <taxon>Streptomyces althioticus group</taxon>
    </lineage>
</organism>
<dbReference type="EMBL" id="CP109207">
    <property type="protein sequence ID" value="WUU57766.1"/>
    <property type="molecule type" value="Genomic_DNA"/>
</dbReference>
<evidence type="ECO:0000313" key="3">
    <source>
        <dbReference type="EMBL" id="WUU57766.1"/>
    </source>
</evidence>
<name>A0ABZ1YHD7_9ACTN</name>
<evidence type="ECO:0000256" key="1">
    <source>
        <dbReference type="SAM" id="MobiDB-lite"/>
    </source>
</evidence>